<dbReference type="Proteomes" id="UP000242414">
    <property type="component" value="Unassembled WGS sequence"/>
</dbReference>
<name>A0A1X0R4D7_RHIZD</name>
<reference evidence="2" key="1">
    <citation type="journal article" date="2016" name="Proc. Natl. Acad. Sci. U.S.A.">
        <title>Lipid metabolic changes in an early divergent fungus govern the establishment of a mutualistic symbiosis with endobacteria.</title>
        <authorList>
            <person name="Lastovetsky O.A."/>
            <person name="Gaspar M.L."/>
            <person name="Mondo S.J."/>
            <person name="LaButti K.M."/>
            <person name="Sandor L."/>
            <person name="Grigoriev I.V."/>
            <person name="Henry S.A."/>
            <person name="Pawlowska T.E."/>
        </authorList>
    </citation>
    <scope>NUCLEOTIDE SEQUENCE [LARGE SCALE GENOMIC DNA]</scope>
    <source>
        <strain evidence="2">ATCC 52814</strain>
    </source>
</reference>
<gene>
    <name evidence="2" type="ORF">BCV72DRAFT_241669</name>
</gene>
<sequence length="100" mass="10622">MRSSVLSFCLLTTLALIPSITAAVVRTITKRVTSLEELVEGAANGAAHPQSCRQLNEEENDTSNEYLNCATDFALATSTQVSKVVDGVTQQLLTPPELGA</sequence>
<accession>A0A1X0R4D7</accession>
<organism evidence="2">
    <name type="scientific">Rhizopus microsporus var. microsporus</name>
    <dbReference type="NCBI Taxonomy" id="86635"/>
    <lineage>
        <taxon>Eukaryota</taxon>
        <taxon>Fungi</taxon>
        <taxon>Fungi incertae sedis</taxon>
        <taxon>Mucoromycota</taxon>
        <taxon>Mucoromycotina</taxon>
        <taxon>Mucoromycetes</taxon>
        <taxon>Mucorales</taxon>
        <taxon>Mucorineae</taxon>
        <taxon>Rhizopodaceae</taxon>
        <taxon>Rhizopus</taxon>
    </lineage>
</organism>
<evidence type="ECO:0000256" key="1">
    <source>
        <dbReference type="SAM" id="SignalP"/>
    </source>
</evidence>
<proteinExistence type="predicted"/>
<dbReference type="VEuPathDB" id="FungiDB:BCV72DRAFT_241669"/>
<dbReference type="AlphaFoldDB" id="A0A1X0R4D7"/>
<evidence type="ECO:0000313" key="2">
    <source>
        <dbReference type="EMBL" id="ORE06879.1"/>
    </source>
</evidence>
<feature type="chain" id="PRO_5012100320" evidence="1">
    <location>
        <begin position="23"/>
        <end position="100"/>
    </location>
</feature>
<feature type="signal peptide" evidence="1">
    <location>
        <begin position="1"/>
        <end position="22"/>
    </location>
</feature>
<protein>
    <submittedName>
        <fullName evidence="2">Uncharacterized protein</fullName>
    </submittedName>
</protein>
<keyword evidence="1" id="KW-0732">Signal</keyword>
<dbReference type="EMBL" id="KV921914">
    <property type="protein sequence ID" value="ORE06879.1"/>
    <property type="molecule type" value="Genomic_DNA"/>
</dbReference>
<dbReference type="OrthoDB" id="10294134at2759"/>